<dbReference type="Pfam" id="PF00150">
    <property type="entry name" value="Cellulase"/>
    <property type="match status" value="1"/>
</dbReference>
<evidence type="ECO:0000256" key="2">
    <source>
        <dbReference type="ARBA" id="ARBA00023295"/>
    </source>
</evidence>
<keyword evidence="6" id="KW-1185">Reference proteome</keyword>
<evidence type="ECO:0000256" key="3">
    <source>
        <dbReference type="RuleBase" id="RU361153"/>
    </source>
</evidence>
<dbReference type="Proteomes" id="UP001517367">
    <property type="component" value="Unassembled WGS sequence"/>
</dbReference>
<evidence type="ECO:0000313" key="5">
    <source>
        <dbReference type="EMBL" id="MFN0291930.1"/>
    </source>
</evidence>
<dbReference type="SUPFAM" id="SSF51445">
    <property type="entry name" value="(Trans)glycosidases"/>
    <property type="match status" value="1"/>
</dbReference>
<dbReference type="PANTHER" id="PTHR34142:SF1">
    <property type="entry name" value="GLYCOSIDE HYDROLASE FAMILY 5 DOMAIN-CONTAINING PROTEIN"/>
    <property type="match status" value="1"/>
</dbReference>
<dbReference type="GO" id="GO:0016798">
    <property type="term" value="F:hydrolase activity, acting on glycosyl bonds"/>
    <property type="evidence" value="ECO:0007669"/>
    <property type="project" value="UniProtKB-KW"/>
</dbReference>
<reference evidence="5 6" key="1">
    <citation type="submission" date="2024-12" db="EMBL/GenBank/DDBJ databases">
        <authorList>
            <person name="Hu S."/>
        </authorList>
    </citation>
    <scope>NUCLEOTIDE SEQUENCE [LARGE SCALE GENOMIC DNA]</scope>
    <source>
        <strain evidence="5 6">P-25</strain>
    </source>
</reference>
<evidence type="ECO:0000256" key="1">
    <source>
        <dbReference type="ARBA" id="ARBA00022801"/>
    </source>
</evidence>
<keyword evidence="2 3" id="KW-0326">Glycosidase</keyword>
<comment type="caution">
    <text evidence="5">The sequence shown here is derived from an EMBL/GenBank/DDBJ whole genome shotgun (WGS) entry which is preliminary data.</text>
</comment>
<gene>
    <name evidence="5" type="ORF">E5L68_011050</name>
</gene>
<dbReference type="InterPro" id="IPR001547">
    <property type="entry name" value="Glyco_hydro_5"/>
</dbReference>
<dbReference type="RefSeq" id="WP_212751611.1">
    <property type="nucleotide sequence ID" value="NZ_SRMP02000016.1"/>
</dbReference>
<accession>A0ABW9JHQ1</accession>
<proteinExistence type="inferred from homology"/>
<evidence type="ECO:0000313" key="6">
    <source>
        <dbReference type="Proteomes" id="UP001517367"/>
    </source>
</evidence>
<dbReference type="InterPro" id="IPR017853">
    <property type="entry name" value="GH"/>
</dbReference>
<evidence type="ECO:0000259" key="4">
    <source>
        <dbReference type="Pfam" id="PF00150"/>
    </source>
</evidence>
<dbReference type="Gene3D" id="3.20.20.80">
    <property type="entry name" value="Glycosidases"/>
    <property type="match status" value="1"/>
</dbReference>
<dbReference type="EMBL" id="SRMP02000016">
    <property type="protein sequence ID" value="MFN0291930.1"/>
    <property type="molecule type" value="Genomic_DNA"/>
</dbReference>
<feature type="domain" description="Glycoside hydrolase family 5" evidence="4">
    <location>
        <begin position="71"/>
        <end position="327"/>
    </location>
</feature>
<name>A0ABW9JHQ1_9SPHI</name>
<protein>
    <submittedName>
        <fullName evidence="5">Glycoside hydrolase family 5 protein</fullName>
        <ecNumber evidence="5">3.2.1.-</ecNumber>
    </submittedName>
</protein>
<dbReference type="PANTHER" id="PTHR34142">
    <property type="entry name" value="ENDO-BETA-1,4-GLUCANASE A"/>
    <property type="match status" value="1"/>
</dbReference>
<organism evidence="5 6">
    <name type="scientific">Pedobacter helvus</name>
    <dbReference type="NCBI Taxonomy" id="2563444"/>
    <lineage>
        <taxon>Bacteria</taxon>
        <taxon>Pseudomonadati</taxon>
        <taxon>Bacteroidota</taxon>
        <taxon>Sphingobacteriia</taxon>
        <taxon>Sphingobacteriales</taxon>
        <taxon>Sphingobacteriaceae</taxon>
        <taxon>Pedobacter</taxon>
    </lineage>
</organism>
<comment type="similarity">
    <text evidence="3">Belongs to the glycosyl hydrolase 5 (cellulase A) family.</text>
</comment>
<keyword evidence="1 3" id="KW-0378">Hydrolase</keyword>
<sequence length="361" mass="41204">MTFMYVNMFGKLLLVFFLIVTSCGKKKENTVVETVAPDGVQLQPQPFGTNLSGAEFGANVPGQHQQDYSYPLVTDLDYFKSKNMMLVRLPFKWERVQPVLYGPLDPVELKRLTDFIDAAAVRDILIIPDVHNFARRVVNGNREIIGTSLVPTTAFTDFWGKLAEVLKTKKNIWAYGVMNEPFNMPSNIAWFSIAQATINKIREIDQKTAILVGGDSYSSAERWPQVSENLKTLRDDTDNLIFEAHVYFDDTSAGTYDGTYDQEKATPQTGVNRVRPFVEWLKTNKKRGFIGEYGIPDDDPRWLVVLDNMLKYMKENNINGTYWSAGPRWGTYRLAIQPRNGIDRPQMQILQNYQTTSPTQK</sequence>
<dbReference type="EC" id="3.2.1.-" evidence="5"/>